<dbReference type="Gene3D" id="3.55.50.30">
    <property type="match status" value="1"/>
</dbReference>
<dbReference type="AlphaFoldDB" id="A0A4U1GHZ3"/>
<dbReference type="Gene3D" id="2.60.120.1440">
    <property type="match status" value="1"/>
</dbReference>
<feature type="domain" description="Protein FecR C-terminal" evidence="3">
    <location>
        <begin position="320"/>
        <end position="388"/>
    </location>
</feature>
<reference evidence="4 5" key="1">
    <citation type="submission" date="2019-04" db="EMBL/GenBank/DDBJ databases">
        <title>Pedobacter sp. RP-1-16 sp. nov., isolated from Arctic soil.</title>
        <authorList>
            <person name="Dahal R.H."/>
            <person name="Kim D.-U."/>
        </authorList>
    </citation>
    <scope>NUCLEOTIDE SEQUENCE [LARGE SCALE GENOMIC DNA]</scope>
    <source>
        <strain evidence="4 5">RP-1-16</strain>
    </source>
</reference>
<feature type="domain" description="FecR protein" evidence="2">
    <location>
        <begin position="183"/>
        <end position="279"/>
    </location>
</feature>
<dbReference type="PANTHER" id="PTHR30273:SF2">
    <property type="entry name" value="PROTEIN FECR"/>
    <property type="match status" value="1"/>
</dbReference>
<dbReference type="GO" id="GO:0016989">
    <property type="term" value="F:sigma factor antagonist activity"/>
    <property type="evidence" value="ECO:0007669"/>
    <property type="project" value="TreeGrafter"/>
</dbReference>
<proteinExistence type="predicted"/>
<evidence type="ECO:0000259" key="3">
    <source>
        <dbReference type="Pfam" id="PF16344"/>
    </source>
</evidence>
<dbReference type="InterPro" id="IPR006860">
    <property type="entry name" value="FecR"/>
</dbReference>
<comment type="caution">
    <text evidence="4">The sequence shown here is derived from an EMBL/GenBank/DDBJ whole genome shotgun (WGS) entry which is preliminary data.</text>
</comment>
<dbReference type="InterPro" id="IPR012373">
    <property type="entry name" value="Ferrdict_sens_TM"/>
</dbReference>
<accession>A0A4U1GHZ3</accession>
<dbReference type="Proteomes" id="UP000309594">
    <property type="component" value="Unassembled WGS sequence"/>
</dbReference>
<keyword evidence="1" id="KW-0472">Membrane</keyword>
<dbReference type="InterPro" id="IPR032508">
    <property type="entry name" value="FecR_C"/>
</dbReference>
<name>A0A4U1GHZ3_9SPHI</name>
<evidence type="ECO:0000259" key="2">
    <source>
        <dbReference type="Pfam" id="PF04773"/>
    </source>
</evidence>
<feature type="transmembrane region" description="Helical" evidence="1">
    <location>
        <begin position="86"/>
        <end position="107"/>
    </location>
</feature>
<dbReference type="RefSeq" id="WP_136879328.1">
    <property type="nucleotide sequence ID" value="NZ_SWDX01000002.1"/>
</dbReference>
<gene>
    <name evidence="4" type="ORF">FBD94_04880</name>
</gene>
<organism evidence="4 5">
    <name type="scientific">Pedobacter hiemivivus</name>
    <dbReference type="NCBI Taxonomy" id="2530454"/>
    <lineage>
        <taxon>Bacteria</taxon>
        <taxon>Pseudomonadati</taxon>
        <taxon>Bacteroidota</taxon>
        <taxon>Sphingobacteriia</taxon>
        <taxon>Sphingobacteriales</taxon>
        <taxon>Sphingobacteriaceae</taxon>
        <taxon>Pedobacter</taxon>
    </lineage>
</organism>
<sequence length="390" mass="43711">MLEKEFHISRLIKAHLKGGLNAMQELELNAWLELSEDNRRLFNDFNLEQEVRNKINKYESANKAAIWSKTMSRLNGHKPLKSTTPLWYKLTAAVAAVAIILSSIYFFSSNDGILEQVDYVNDVLPGKSSATLTLGNGDKISLEQAINGKIAEDSGIIITKTADGGIIYQTDKNSLKSSQEINTLSTGRGQTYMLTLPDHSKVWMNASSSLTYSMGLLQKGVRLIKLEGEAYFEVSKDKMHPFIVESNGQQVKVLGTHFNISSYAEDGATQTTLLEGSVEVRNKLNIRILKPNQQARYAAGDIQIKNVNAESFVDWKNGVFSFENESLQSIMRKVARWYDVEMVYQGTEEETQTFSGTVSKSSNVSKVLKTFNDSSDLKFKIEGRKIFISR</sequence>
<evidence type="ECO:0000313" key="4">
    <source>
        <dbReference type="EMBL" id="TKC63688.1"/>
    </source>
</evidence>
<keyword evidence="1" id="KW-1133">Transmembrane helix</keyword>
<dbReference type="PANTHER" id="PTHR30273">
    <property type="entry name" value="PERIPLASMIC SIGNAL SENSOR AND SIGMA FACTOR ACTIVATOR FECR-RELATED"/>
    <property type="match status" value="1"/>
</dbReference>
<evidence type="ECO:0000256" key="1">
    <source>
        <dbReference type="SAM" id="Phobius"/>
    </source>
</evidence>
<protein>
    <submittedName>
        <fullName evidence="4">DUF4974 domain-containing protein</fullName>
    </submittedName>
</protein>
<keyword evidence="1" id="KW-0812">Transmembrane</keyword>
<dbReference type="EMBL" id="SWDX01000002">
    <property type="protein sequence ID" value="TKC63688.1"/>
    <property type="molecule type" value="Genomic_DNA"/>
</dbReference>
<evidence type="ECO:0000313" key="5">
    <source>
        <dbReference type="Proteomes" id="UP000309594"/>
    </source>
</evidence>
<dbReference type="Pfam" id="PF16344">
    <property type="entry name" value="FecR_C"/>
    <property type="match status" value="1"/>
</dbReference>
<dbReference type="Pfam" id="PF04773">
    <property type="entry name" value="FecR"/>
    <property type="match status" value="1"/>
</dbReference>